<feature type="transmembrane region" description="Helical" evidence="6">
    <location>
        <begin position="128"/>
        <end position="146"/>
    </location>
</feature>
<proteinExistence type="predicted"/>
<keyword evidence="5 6" id="KW-0472">Membrane</keyword>
<keyword evidence="2" id="KW-1003">Cell membrane</keyword>
<dbReference type="InterPro" id="IPR051611">
    <property type="entry name" value="ECF_transporter_component"/>
</dbReference>
<keyword evidence="4 6" id="KW-1133">Transmembrane helix</keyword>
<evidence type="ECO:0000256" key="5">
    <source>
        <dbReference type="ARBA" id="ARBA00023136"/>
    </source>
</evidence>
<comment type="caution">
    <text evidence="7">The sequence shown here is derived from an EMBL/GenBank/DDBJ whole genome shotgun (WGS) entry which is preliminary data.</text>
</comment>
<dbReference type="GO" id="GO:0006824">
    <property type="term" value="P:cobalt ion transport"/>
    <property type="evidence" value="ECO:0007669"/>
    <property type="project" value="InterPro"/>
</dbReference>
<reference evidence="7" key="1">
    <citation type="submission" date="2019-08" db="EMBL/GenBank/DDBJ databases">
        <authorList>
            <person name="Kucharzyk K."/>
            <person name="Murdoch R.W."/>
            <person name="Higgins S."/>
            <person name="Loffler F."/>
        </authorList>
    </citation>
    <scope>NUCLEOTIDE SEQUENCE</scope>
</reference>
<dbReference type="PANTHER" id="PTHR34857">
    <property type="entry name" value="SLL0384 PROTEIN"/>
    <property type="match status" value="1"/>
</dbReference>
<feature type="transmembrane region" description="Helical" evidence="6">
    <location>
        <begin position="239"/>
        <end position="256"/>
    </location>
</feature>
<evidence type="ECO:0000256" key="3">
    <source>
        <dbReference type="ARBA" id="ARBA00022692"/>
    </source>
</evidence>
<evidence type="ECO:0000313" key="7">
    <source>
        <dbReference type="EMBL" id="MPM23305.1"/>
    </source>
</evidence>
<evidence type="ECO:0000256" key="4">
    <source>
        <dbReference type="ARBA" id="ARBA00022989"/>
    </source>
</evidence>
<feature type="transmembrane region" description="Helical" evidence="6">
    <location>
        <begin position="30"/>
        <end position="47"/>
    </location>
</feature>
<name>A0A644Y3Z9_9ZZZZ</name>
<comment type="subcellular location">
    <subcellularLocation>
        <location evidence="1">Cell membrane</location>
        <topology evidence="1">Multi-pass membrane protein</topology>
    </subcellularLocation>
</comment>
<accession>A0A644Y3Z9</accession>
<dbReference type="Pfam" id="PF02361">
    <property type="entry name" value="CbiQ"/>
    <property type="match status" value="1"/>
</dbReference>
<feature type="transmembrane region" description="Helical" evidence="6">
    <location>
        <begin position="79"/>
        <end position="96"/>
    </location>
</feature>
<keyword evidence="3 6" id="KW-0812">Transmembrane</keyword>
<dbReference type="NCBIfam" id="TIGR02454">
    <property type="entry name" value="ECF_T_CbiQ"/>
    <property type="match status" value="1"/>
</dbReference>
<protein>
    <submittedName>
        <fullName evidence="7">Energy-coupling factor transporter transmembrane protein EcfT</fullName>
    </submittedName>
</protein>
<dbReference type="InterPro" id="IPR003339">
    <property type="entry name" value="ABC/ECF_trnsptr_transmembrane"/>
</dbReference>
<organism evidence="7">
    <name type="scientific">bioreactor metagenome</name>
    <dbReference type="NCBI Taxonomy" id="1076179"/>
    <lineage>
        <taxon>unclassified sequences</taxon>
        <taxon>metagenomes</taxon>
        <taxon>ecological metagenomes</taxon>
    </lineage>
</organism>
<dbReference type="GO" id="GO:0043190">
    <property type="term" value="C:ATP-binding cassette (ABC) transporter complex"/>
    <property type="evidence" value="ECO:0007669"/>
    <property type="project" value="InterPro"/>
</dbReference>
<dbReference type="EMBL" id="VSSQ01004000">
    <property type="protein sequence ID" value="MPM23305.1"/>
    <property type="molecule type" value="Genomic_DNA"/>
</dbReference>
<evidence type="ECO:0000256" key="6">
    <source>
        <dbReference type="SAM" id="Phobius"/>
    </source>
</evidence>
<sequence>MAEKINSFYNLRTLEELSEKNTIIHKINPVIKLLTTILFLIVTISFSKYEISGILPLIVYPIIIMSLGEVPCRSLLKTTLLAMIFIIGIGIFNPLFDRKAMISIQGVTITAGWISFTSILVRGFLTIWAAQLLIATTGMINIAVALKKLKVPKIFIMQLLFTYRYISLFIEEVGRSTRAYFFRSHEGKGIKIEHWGSFLGGILLRTLDRAERVYRAMSARGFTGEYTIGKEVKIYNKDIIYFLLWSVYFIFVRYFNLSEILGSFI</sequence>
<gene>
    <name evidence="7" type="primary">ecfT_32</name>
    <name evidence="7" type="ORF">SDC9_69776</name>
</gene>
<evidence type="ECO:0000256" key="1">
    <source>
        <dbReference type="ARBA" id="ARBA00004651"/>
    </source>
</evidence>
<feature type="transmembrane region" description="Helical" evidence="6">
    <location>
        <begin position="102"/>
        <end position="121"/>
    </location>
</feature>
<dbReference type="InterPro" id="IPR012809">
    <property type="entry name" value="ECF_CbiQ"/>
</dbReference>
<dbReference type="PANTHER" id="PTHR34857:SF2">
    <property type="entry name" value="SLL0384 PROTEIN"/>
    <property type="match status" value="1"/>
</dbReference>
<evidence type="ECO:0000256" key="2">
    <source>
        <dbReference type="ARBA" id="ARBA00022475"/>
    </source>
</evidence>
<dbReference type="AlphaFoldDB" id="A0A644Y3Z9"/>
<dbReference type="CDD" id="cd16914">
    <property type="entry name" value="EcfT"/>
    <property type="match status" value="1"/>
</dbReference>